<dbReference type="Proteomes" id="UP001151760">
    <property type="component" value="Unassembled WGS sequence"/>
</dbReference>
<feature type="compositionally biased region" description="Basic and acidic residues" evidence="2">
    <location>
        <begin position="192"/>
        <end position="207"/>
    </location>
</feature>
<evidence type="ECO:0000313" key="3">
    <source>
        <dbReference type="EMBL" id="GJS51624.1"/>
    </source>
</evidence>
<protein>
    <submittedName>
        <fullName evidence="3">Uncharacterized protein</fullName>
    </submittedName>
</protein>
<reference evidence="3" key="1">
    <citation type="journal article" date="2022" name="Int. J. Mol. Sci.">
        <title>Draft Genome of Tanacetum Coccineum: Genomic Comparison of Closely Related Tanacetum-Family Plants.</title>
        <authorList>
            <person name="Yamashiro T."/>
            <person name="Shiraishi A."/>
            <person name="Nakayama K."/>
            <person name="Satake H."/>
        </authorList>
    </citation>
    <scope>NUCLEOTIDE SEQUENCE</scope>
</reference>
<proteinExistence type="predicted"/>
<accession>A0ABQ4WFH8</accession>
<feature type="compositionally biased region" description="Low complexity" evidence="2">
    <location>
        <begin position="208"/>
        <end position="226"/>
    </location>
</feature>
<feature type="compositionally biased region" description="Polar residues" evidence="2">
    <location>
        <begin position="263"/>
        <end position="274"/>
    </location>
</feature>
<evidence type="ECO:0000313" key="4">
    <source>
        <dbReference type="Proteomes" id="UP001151760"/>
    </source>
</evidence>
<gene>
    <name evidence="3" type="ORF">Tco_0624986</name>
</gene>
<dbReference type="EMBL" id="BQNB010008599">
    <property type="protein sequence ID" value="GJS51624.1"/>
    <property type="molecule type" value="Genomic_DNA"/>
</dbReference>
<evidence type="ECO:0000256" key="2">
    <source>
        <dbReference type="SAM" id="MobiDB-lite"/>
    </source>
</evidence>
<feature type="region of interest" description="Disordered" evidence="2">
    <location>
        <begin position="163"/>
        <end position="292"/>
    </location>
</feature>
<feature type="compositionally biased region" description="Basic and acidic residues" evidence="2">
    <location>
        <begin position="163"/>
        <end position="178"/>
    </location>
</feature>
<evidence type="ECO:0000256" key="1">
    <source>
        <dbReference type="SAM" id="Coils"/>
    </source>
</evidence>
<organism evidence="3 4">
    <name type="scientific">Tanacetum coccineum</name>
    <dbReference type="NCBI Taxonomy" id="301880"/>
    <lineage>
        <taxon>Eukaryota</taxon>
        <taxon>Viridiplantae</taxon>
        <taxon>Streptophyta</taxon>
        <taxon>Embryophyta</taxon>
        <taxon>Tracheophyta</taxon>
        <taxon>Spermatophyta</taxon>
        <taxon>Magnoliopsida</taxon>
        <taxon>eudicotyledons</taxon>
        <taxon>Gunneridae</taxon>
        <taxon>Pentapetalae</taxon>
        <taxon>asterids</taxon>
        <taxon>campanulids</taxon>
        <taxon>Asterales</taxon>
        <taxon>Asteraceae</taxon>
        <taxon>Asteroideae</taxon>
        <taxon>Anthemideae</taxon>
        <taxon>Anthemidinae</taxon>
        <taxon>Tanacetum</taxon>
    </lineage>
</organism>
<keyword evidence="4" id="KW-1185">Reference proteome</keyword>
<feature type="coiled-coil region" evidence="1">
    <location>
        <begin position="19"/>
        <end position="46"/>
    </location>
</feature>
<feature type="compositionally biased region" description="Basic and acidic residues" evidence="2">
    <location>
        <begin position="275"/>
        <end position="292"/>
    </location>
</feature>
<name>A0ABQ4WFH8_9ASTR</name>
<reference evidence="3" key="2">
    <citation type="submission" date="2022-01" db="EMBL/GenBank/DDBJ databases">
        <authorList>
            <person name="Yamashiro T."/>
            <person name="Shiraishi A."/>
            <person name="Satake H."/>
            <person name="Nakayama K."/>
        </authorList>
    </citation>
    <scope>NUCLEOTIDE SEQUENCE</scope>
</reference>
<sequence>MIPQQFQQQLCQKSNFASLFGFERRVSSLEIELSELKQTNQFAEAVSSILGIVDNYLTSKMKDEVNVVVQLKSNKLREEAQAENDEFLKLIDSNIKNIIKDQVKAQVSKIMPKVEKYVTETLGAEVLGRSSNQPQYSYATAASLTEFELKKILIDKIEENKSMNRSDRGRDDQAKDEEPFVGSNRGLKQRRSGKEESSKEATQKESKSTSSSKGATRSPPKSSSKSAQKEDHDPRVDDLEEPFHQEFDTGNDDVSPVREATDVNEQLWNPSGSRTPDREWNQTKMVDDRPPQ</sequence>
<keyword evidence="1" id="KW-0175">Coiled coil</keyword>
<comment type="caution">
    <text evidence="3">The sequence shown here is derived from an EMBL/GenBank/DDBJ whole genome shotgun (WGS) entry which is preliminary data.</text>
</comment>
<feature type="compositionally biased region" description="Basic and acidic residues" evidence="2">
    <location>
        <begin position="227"/>
        <end position="247"/>
    </location>
</feature>